<feature type="domain" description="DUF1731" evidence="3">
    <location>
        <begin position="247"/>
        <end position="293"/>
    </location>
</feature>
<dbReference type="InterPro" id="IPR036291">
    <property type="entry name" value="NAD(P)-bd_dom_sf"/>
</dbReference>
<dbReference type="EMBL" id="JAUCDY010000006">
    <property type="protein sequence ID" value="MDM7857979.1"/>
    <property type="molecule type" value="Genomic_DNA"/>
</dbReference>
<name>A0ABT7SP59_9GAMM</name>
<dbReference type="PANTHER" id="PTHR11092">
    <property type="entry name" value="SUGAR NUCLEOTIDE EPIMERASE RELATED"/>
    <property type="match status" value="1"/>
</dbReference>
<dbReference type="PANTHER" id="PTHR11092:SF0">
    <property type="entry name" value="EPIMERASE FAMILY PROTEIN SDR39U1"/>
    <property type="match status" value="1"/>
</dbReference>
<comment type="similarity">
    <text evidence="1">Belongs to the NAD(P)-dependent epimerase/dehydratase family. SDR39U1 subfamily.</text>
</comment>
<dbReference type="InterPro" id="IPR001509">
    <property type="entry name" value="Epimerase_deHydtase"/>
</dbReference>
<dbReference type="InterPro" id="IPR010099">
    <property type="entry name" value="SDR39U1"/>
</dbReference>
<evidence type="ECO:0000259" key="2">
    <source>
        <dbReference type="Pfam" id="PF01370"/>
    </source>
</evidence>
<evidence type="ECO:0000256" key="1">
    <source>
        <dbReference type="ARBA" id="ARBA00009353"/>
    </source>
</evidence>
<protein>
    <submittedName>
        <fullName evidence="4">TIGR01777 family oxidoreductase</fullName>
    </submittedName>
</protein>
<organism evidence="4 5">
    <name type="scientific">Thiopseudomonas acetoxidans</name>
    <dbReference type="NCBI Taxonomy" id="3041622"/>
    <lineage>
        <taxon>Bacteria</taxon>
        <taxon>Pseudomonadati</taxon>
        <taxon>Pseudomonadota</taxon>
        <taxon>Gammaproteobacteria</taxon>
        <taxon>Pseudomonadales</taxon>
        <taxon>Pseudomonadaceae</taxon>
        <taxon>Thiopseudomonas</taxon>
    </lineage>
</organism>
<dbReference type="Gene3D" id="3.40.50.720">
    <property type="entry name" value="NAD(P)-binding Rossmann-like Domain"/>
    <property type="match status" value="1"/>
</dbReference>
<sequence length="294" mass="32012">MRILISGGTGFIGKALCPLLVSQGHQLILWTRQTKPVLPQGVTEFVNQLSELEPDSVHAVINLAGAGIADKRWSSARKQLLISSRVNTTEQLVEWMKAQATPPKVLVSASAVGYYGEQGDKTVTEQTQPSDGFTHELCAAWEKAALAAEALGVRVCLVRTGVVLGKGGGSLSKMLPAFQLGLGGRLGKGQHWFPWIHLEDMARVYAWLVDTERARGVFNASAPNPVTNADFTQSLGAALRRPTLLPMPEKVLRLLFGELAELLLVSDKMLPQRLLDEGFKFNYPELEGALAQIY</sequence>
<dbReference type="SUPFAM" id="SSF51735">
    <property type="entry name" value="NAD(P)-binding Rossmann-fold domains"/>
    <property type="match status" value="1"/>
</dbReference>
<evidence type="ECO:0000259" key="3">
    <source>
        <dbReference type="Pfam" id="PF08338"/>
    </source>
</evidence>
<evidence type="ECO:0000313" key="5">
    <source>
        <dbReference type="Proteomes" id="UP001241056"/>
    </source>
</evidence>
<proteinExistence type="inferred from homology"/>
<dbReference type="Pfam" id="PF08338">
    <property type="entry name" value="DUF1731"/>
    <property type="match status" value="1"/>
</dbReference>
<dbReference type="RefSeq" id="WP_289410634.1">
    <property type="nucleotide sequence ID" value="NZ_JAUCDY010000006.1"/>
</dbReference>
<dbReference type="InterPro" id="IPR013549">
    <property type="entry name" value="DUF1731"/>
</dbReference>
<keyword evidence="5" id="KW-1185">Reference proteome</keyword>
<dbReference type="Proteomes" id="UP001241056">
    <property type="component" value="Unassembled WGS sequence"/>
</dbReference>
<reference evidence="4 5" key="1">
    <citation type="submission" date="2023-06" db="EMBL/GenBank/DDBJ databases">
        <title>Thiopseudomonas sp. CY1220 draft genome sequence.</title>
        <authorList>
            <person name="Zhao G."/>
            <person name="An M."/>
        </authorList>
    </citation>
    <scope>NUCLEOTIDE SEQUENCE [LARGE SCALE GENOMIC DNA]</scope>
    <source>
        <strain evidence="4 5">CY1220</strain>
    </source>
</reference>
<dbReference type="NCBIfam" id="TIGR01777">
    <property type="entry name" value="yfcH"/>
    <property type="match status" value="1"/>
</dbReference>
<feature type="domain" description="NAD-dependent epimerase/dehydratase" evidence="2">
    <location>
        <begin position="3"/>
        <end position="219"/>
    </location>
</feature>
<dbReference type="Pfam" id="PF01370">
    <property type="entry name" value="Epimerase"/>
    <property type="match status" value="1"/>
</dbReference>
<accession>A0ABT7SP59</accession>
<comment type="caution">
    <text evidence="4">The sequence shown here is derived from an EMBL/GenBank/DDBJ whole genome shotgun (WGS) entry which is preliminary data.</text>
</comment>
<evidence type="ECO:0000313" key="4">
    <source>
        <dbReference type="EMBL" id="MDM7857979.1"/>
    </source>
</evidence>
<gene>
    <name evidence="4" type="ORF">QEZ41_06775</name>
</gene>